<gene>
    <name evidence="2" type="ORF">HDU87_003869</name>
</gene>
<comment type="caution">
    <text evidence="2">The sequence shown here is derived from an EMBL/GenBank/DDBJ whole genome shotgun (WGS) entry which is preliminary data.</text>
</comment>
<proteinExistence type="predicted"/>
<feature type="region of interest" description="Disordered" evidence="1">
    <location>
        <begin position="272"/>
        <end position="292"/>
    </location>
</feature>
<accession>A0AAD5XSC1</accession>
<feature type="compositionally biased region" description="Polar residues" evidence="1">
    <location>
        <begin position="274"/>
        <end position="292"/>
    </location>
</feature>
<keyword evidence="3" id="KW-1185">Reference proteome</keyword>
<sequence>MPRYNSKKPREDRAAFRDSDFYYDVVRRTIPGSLASYIINKWGNDIWEPRRLEVEIMTSLLVKPGGATAGEPFSGSKGGGTLSFAISLSDWLLGRLARGDIDGSIFPDPASATGYRQISAICVRLAIKMNEDSGESIQLANLCDAFDLTVGGLKGLEIEVCKVFQWDLYGMFKLTPLYALDQLRMDLPEVFARDGRIAPVAEYLLLVSHCYPCYIGMDVKCLAMIGVNAALRILELPWGRHAVESWASHELVASTGVLIRIATRTAHPAASHFSPMSSQLVGSSSRHLWSTG</sequence>
<evidence type="ECO:0000313" key="3">
    <source>
        <dbReference type="Proteomes" id="UP001212152"/>
    </source>
</evidence>
<reference evidence="2" key="1">
    <citation type="submission" date="2020-05" db="EMBL/GenBank/DDBJ databases">
        <title>Phylogenomic resolution of chytrid fungi.</title>
        <authorList>
            <person name="Stajich J.E."/>
            <person name="Amses K."/>
            <person name="Simmons R."/>
            <person name="Seto K."/>
            <person name="Myers J."/>
            <person name="Bonds A."/>
            <person name="Quandt C.A."/>
            <person name="Barry K."/>
            <person name="Liu P."/>
            <person name="Grigoriev I."/>
            <person name="Longcore J.E."/>
            <person name="James T.Y."/>
        </authorList>
    </citation>
    <scope>NUCLEOTIDE SEQUENCE</scope>
    <source>
        <strain evidence="2">JEL0379</strain>
    </source>
</reference>
<evidence type="ECO:0000313" key="2">
    <source>
        <dbReference type="EMBL" id="KAJ3178084.1"/>
    </source>
</evidence>
<protein>
    <submittedName>
        <fullName evidence="2">Uncharacterized protein</fullName>
    </submittedName>
</protein>
<evidence type="ECO:0000256" key="1">
    <source>
        <dbReference type="SAM" id="MobiDB-lite"/>
    </source>
</evidence>
<dbReference type="AlphaFoldDB" id="A0AAD5XSC1"/>
<dbReference type="Proteomes" id="UP001212152">
    <property type="component" value="Unassembled WGS sequence"/>
</dbReference>
<dbReference type="EMBL" id="JADGJQ010000029">
    <property type="protein sequence ID" value="KAJ3178084.1"/>
    <property type="molecule type" value="Genomic_DNA"/>
</dbReference>
<organism evidence="2 3">
    <name type="scientific">Geranomyces variabilis</name>
    <dbReference type="NCBI Taxonomy" id="109894"/>
    <lineage>
        <taxon>Eukaryota</taxon>
        <taxon>Fungi</taxon>
        <taxon>Fungi incertae sedis</taxon>
        <taxon>Chytridiomycota</taxon>
        <taxon>Chytridiomycota incertae sedis</taxon>
        <taxon>Chytridiomycetes</taxon>
        <taxon>Spizellomycetales</taxon>
        <taxon>Powellomycetaceae</taxon>
        <taxon>Geranomyces</taxon>
    </lineage>
</organism>
<name>A0AAD5XSC1_9FUNG</name>